<gene>
    <name evidence="2" type="ORF">CRG98_043543</name>
</gene>
<dbReference type="AlphaFoldDB" id="A0A2I0HWK3"/>
<feature type="region of interest" description="Disordered" evidence="1">
    <location>
        <begin position="1"/>
        <end position="28"/>
    </location>
</feature>
<reference evidence="2 3" key="1">
    <citation type="submission" date="2017-11" db="EMBL/GenBank/DDBJ databases">
        <title>De-novo sequencing of pomegranate (Punica granatum L.) genome.</title>
        <authorList>
            <person name="Akparov Z."/>
            <person name="Amiraslanov A."/>
            <person name="Hajiyeva S."/>
            <person name="Abbasov M."/>
            <person name="Kaur K."/>
            <person name="Hamwieh A."/>
            <person name="Solovyev V."/>
            <person name="Salamov A."/>
            <person name="Braich B."/>
            <person name="Kosarev P."/>
            <person name="Mahmoud A."/>
            <person name="Hajiyev E."/>
            <person name="Babayeva S."/>
            <person name="Izzatullayeva V."/>
            <person name="Mammadov A."/>
            <person name="Mammadov A."/>
            <person name="Sharifova S."/>
            <person name="Ojaghi J."/>
            <person name="Eynullazada K."/>
            <person name="Bayramov B."/>
            <person name="Abdulazimova A."/>
            <person name="Shahmuradov I."/>
        </authorList>
    </citation>
    <scope>NUCLEOTIDE SEQUENCE [LARGE SCALE GENOMIC DNA]</scope>
    <source>
        <strain evidence="3">cv. AG2017</strain>
        <tissue evidence="2">Leaf</tissue>
    </source>
</reference>
<keyword evidence="3" id="KW-1185">Reference proteome</keyword>
<protein>
    <submittedName>
        <fullName evidence="2">Uncharacterized protein</fullName>
    </submittedName>
</protein>
<comment type="caution">
    <text evidence="2">The sequence shown here is derived from an EMBL/GenBank/DDBJ whole genome shotgun (WGS) entry which is preliminary data.</text>
</comment>
<sequence>MVKSVLNRANSTILDSGQSRAKPSPEACRSPVPSLFFPDFLRYLRVFNDFALHLSTRYLQLLRPGCFSKLPPASRLLRPSILSSNSTRPSFTASTLGFICAYI</sequence>
<dbReference type="Proteomes" id="UP000233551">
    <property type="component" value="Unassembled WGS sequence"/>
</dbReference>
<evidence type="ECO:0000256" key="1">
    <source>
        <dbReference type="SAM" id="MobiDB-lite"/>
    </source>
</evidence>
<organism evidence="2 3">
    <name type="scientific">Punica granatum</name>
    <name type="common">Pomegranate</name>
    <dbReference type="NCBI Taxonomy" id="22663"/>
    <lineage>
        <taxon>Eukaryota</taxon>
        <taxon>Viridiplantae</taxon>
        <taxon>Streptophyta</taxon>
        <taxon>Embryophyta</taxon>
        <taxon>Tracheophyta</taxon>
        <taxon>Spermatophyta</taxon>
        <taxon>Magnoliopsida</taxon>
        <taxon>eudicotyledons</taxon>
        <taxon>Gunneridae</taxon>
        <taxon>Pentapetalae</taxon>
        <taxon>rosids</taxon>
        <taxon>malvids</taxon>
        <taxon>Myrtales</taxon>
        <taxon>Lythraceae</taxon>
        <taxon>Punica</taxon>
    </lineage>
</organism>
<name>A0A2I0HWK3_PUNGR</name>
<evidence type="ECO:0000313" key="3">
    <source>
        <dbReference type="Proteomes" id="UP000233551"/>
    </source>
</evidence>
<accession>A0A2I0HWK3</accession>
<dbReference type="EMBL" id="PGOL01005039">
    <property type="protein sequence ID" value="PKI36072.1"/>
    <property type="molecule type" value="Genomic_DNA"/>
</dbReference>
<evidence type="ECO:0000313" key="2">
    <source>
        <dbReference type="EMBL" id="PKI36072.1"/>
    </source>
</evidence>
<proteinExistence type="predicted"/>
<feature type="compositionally biased region" description="Polar residues" evidence="1">
    <location>
        <begin position="7"/>
        <end position="21"/>
    </location>
</feature>